<dbReference type="AlphaFoldDB" id="V4Q3W3"/>
<dbReference type="RefSeq" id="WP_018082381.1">
    <property type="nucleotide sequence ID" value="NZ_AQWM01000013.1"/>
</dbReference>
<proteinExistence type="predicted"/>
<keyword evidence="3" id="KW-1185">Reference proteome</keyword>
<reference evidence="2 3" key="1">
    <citation type="journal article" date="2014" name="Nature">
        <title>Sequential evolution of bacterial morphology by co-option of a developmental regulator.</title>
        <authorList>
            <person name="Jiang C."/>
            <person name="Brown P.J."/>
            <person name="Ducret A."/>
            <person name="Brun Y.V."/>
        </authorList>
    </citation>
    <scope>NUCLEOTIDE SEQUENCE [LARGE SCALE GENOMIC DNA]</scope>
    <source>
        <strain evidence="2 3">DSM 16100</strain>
    </source>
</reference>
<dbReference type="EMBL" id="AWGB01000012">
    <property type="protein sequence ID" value="ESQ92545.1"/>
    <property type="molecule type" value="Genomic_DNA"/>
</dbReference>
<dbReference type="Proteomes" id="UP000017837">
    <property type="component" value="Unassembled WGS sequence"/>
</dbReference>
<gene>
    <name evidence="2" type="ORF">ABENE_07870</name>
</gene>
<sequence>MQISTQNTIAGVGAPSSAAKSPIKGEKSIVDAVAQQAEAAPLGFNMQGLLHSSAVTAVISYDDAGGMHWKNPGRTLTSQESIAWNAYSSANPDAIPDNTTWYSSKLTDQDRSYIRKTTGFNVVDFANGGRMIVDDQGRFPAENDAHAKAAKDLADWIDGDRNTGDLSGDLTPSYINNAMKWFDTFGYGTPADVSSKSKEWFDTLLKMVSDTTQNDKAPEMPMGPQARDAVLAYSQAERQASDMDVAMNTSPTLSASTPTFS</sequence>
<comment type="caution">
    <text evidence="2">The sequence shown here is derived from an EMBL/GenBank/DDBJ whole genome shotgun (WGS) entry which is preliminary data.</text>
</comment>
<dbReference type="STRING" id="1121022.GCA_000376105_02709"/>
<name>V4Q3W3_9CAUL</name>
<accession>V4Q3W3</accession>
<feature type="region of interest" description="Disordered" evidence="1">
    <location>
        <begin position="1"/>
        <end position="20"/>
    </location>
</feature>
<evidence type="ECO:0000256" key="1">
    <source>
        <dbReference type="SAM" id="MobiDB-lite"/>
    </source>
</evidence>
<organism evidence="2 3">
    <name type="scientific">Asticcacaulis benevestitus DSM 16100 = ATCC BAA-896</name>
    <dbReference type="NCBI Taxonomy" id="1121022"/>
    <lineage>
        <taxon>Bacteria</taxon>
        <taxon>Pseudomonadati</taxon>
        <taxon>Pseudomonadota</taxon>
        <taxon>Alphaproteobacteria</taxon>
        <taxon>Caulobacterales</taxon>
        <taxon>Caulobacteraceae</taxon>
        <taxon>Asticcacaulis</taxon>
    </lineage>
</organism>
<evidence type="ECO:0000313" key="2">
    <source>
        <dbReference type="EMBL" id="ESQ92545.1"/>
    </source>
</evidence>
<dbReference type="PATRIC" id="fig|1121022.4.peg.1583"/>
<protein>
    <submittedName>
        <fullName evidence="2">Uncharacterized protein</fullName>
    </submittedName>
</protein>
<evidence type="ECO:0000313" key="3">
    <source>
        <dbReference type="Proteomes" id="UP000017837"/>
    </source>
</evidence>